<evidence type="ECO:0000259" key="4">
    <source>
        <dbReference type="SMART" id="SM00382"/>
    </source>
</evidence>
<comment type="caution">
    <text evidence="5">The sequence shown here is derived from an EMBL/GenBank/DDBJ whole genome shotgun (WGS) entry which is preliminary data.</text>
</comment>
<dbReference type="InterPro" id="IPR027417">
    <property type="entry name" value="P-loop_NTPase"/>
</dbReference>
<keyword evidence="2" id="KW-0547">Nucleotide-binding</keyword>
<dbReference type="SMART" id="SM00382">
    <property type="entry name" value="AAA"/>
    <property type="match status" value="1"/>
</dbReference>
<dbReference type="InterPro" id="IPR028350">
    <property type="entry name" value="DNAC/IstB-like"/>
</dbReference>
<proteinExistence type="inferred from homology"/>
<dbReference type="PANTHER" id="PTHR30050:SF4">
    <property type="entry name" value="ATP-BINDING PROTEIN RV3427C IN INSERTION SEQUENCE-RELATED"/>
    <property type="match status" value="1"/>
</dbReference>
<evidence type="ECO:0000256" key="3">
    <source>
        <dbReference type="ARBA" id="ARBA00022840"/>
    </source>
</evidence>
<dbReference type="InterPro" id="IPR047661">
    <property type="entry name" value="IstB"/>
</dbReference>
<evidence type="ECO:0000256" key="2">
    <source>
        <dbReference type="ARBA" id="ARBA00022741"/>
    </source>
</evidence>
<dbReference type="InterPro" id="IPR002611">
    <property type="entry name" value="IstB_ATP-bd"/>
</dbReference>
<name>A0A8H2K893_9MICO</name>
<dbReference type="OrthoDB" id="9773429at2"/>
<dbReference type="RefSeq" id="WP_141990987.1">
    <property type="nucleotide sequence ID" value="NZ_VFRA01000001.1"/>
</dbReference>
<dbReference type="Proteomes" id="UP000316560">
    <property type="component" value="Unassembled WGS sequence"/>
</dbReference>
<evidence type="ECO:0000256" key="1">
    <source>
        <dbReference type="ARBA" id="ARBA00008059"/>
    </source>
</evidence>
<dbReference type="PIRSF" id="PIRSF003073">
    <property type="entry name" value="DNAC_TnpB_IstB"/>
    <property type="match status" value="1"/>
</dbReference>
<dbReference type="EMBL" id="VFRA01000001">
    <property type="protein sequence ID" value="TQO20714.1"/>
    <property type="molecule type" value="Genomic_DNA"/>
</dbReference>
<evidence type="ECO:0000313" key="6">
    <source>
        <dbReference type="Proteomes" id="UP000316560"/>
    </source>
</evidence>
<comment type="similarity">
    <text evidence="1">Belongs to the IS21/IS1162 putative ATP-binding protein family.</text>
</comment>
<dbReference type="NCBIfam" id="NF038214">
    <property type="entry name" value="IS21_help_AAA"/>
    <property type="match status" value="1"/>
</dbReference>
<feature type="domain" description="AAA+ ATPase" evidence="4">
    <location>
        <begin position="107"/>
        <end position="240"/>
    </location>
</feature>
<keyword evidence="3" id="KW-0067">ATP-binding</keyword>
<dbReference type="AlphaFoldDB" id="A0A8H2K893"/>
<dbReference type="GO" id="GO:0005524">
    <property type="term" value="F:ATP binding"/>
    <property type="evidence" value="ECO:0007669"/>
    <property type="project" value="UniProtKB-KW"/>
</dbReference>
<evidence type="ECO:0000313" key="5">
    <source>
        <dbReference type="EMBL" id="TQO20714.1"/>
    </source>
</evidence>
<dbReference type="CDD" id="cd00009">
    <property type="entry name" value="AAA"/>
    <property type="match status" value="1"/>
</dbReference>
<organism evidence="5 6">
    <name type="scientific">Rhodoglobus vestalii</name>
    <dbReference type="NCBI Taxonomy" id="193384"/>
    <lineage>
        <taxon>Bacteria</taxon>
        <taxon>Bacillati</taxon>
        <taxon>Actinomycetota</taxon>
        <taxon>Actinomycetes</taxon>
        <taxon>Micrococcales</taxon>
        <taxon>Microbacteriaceae</taxon>
        <taxon>Rhodoglobus</taxon>
    </lineage>
</organism>
<reference evidence="5 6" key="1">
    <citation type="submission" date="2019-06" db="EMBL/GenBank/DDBJ databases">
        <title>Sequencing the genomes of 1000 actinobacteria strains.</title>
        <authorList>
            <person name="Klenk H.-P."/>
        </authorList>
    </citation>
    <scope>NUCLEOTIDE SEQUENCE [LARGE SCALE GENOMIC DNA]</scope>
    <source>
        <strain evidence="5 6">DSM 21947</strain>
    </source>
</reference>
<dbReference type="GO" id="GO:0006260">
    <property type="term" value="P:DNA replication"/>
    <property type="evidence" value="ECO:0007669"/>
    <property type="project" value="TreeGrafter"/>
</dbReference>
<keyword evidence="6" id="KW-1185">Reference proteome</keyword>
<gene>
    <name evidence="5" type="ORF">FB472_2364</name>
</gene>
<dbReference type="PANTHER" id="PTHR30050">
    <property type="entry name" value="CHROMOSOMAL REPLICATION INITIATOR PROTEIN DNAA"/>
    <property type="match status" value="1"/>
</dbReference>
<dbReference type="Gene3D" id="3.40.50.300">
    <property type="entry name" value="P-loop containing nucleotide triphosphate hydrolases"/>
    <property type="match status" value="1"/>
</dbReference>
<dbReference type="Pfam" id="PF01695">
    <property type="entry name" value="IstB_IS21"/>
    <property type="match status" value="1"/>
</dbReference>
<sequence>MSGVVVGGSETASQIEYYSRALRAPRISDAFRRLGDQARDAGWSHEEYLAAVLSREVSEREASGSALRIKAARFPGFKTLEDFNFDHQPSADRNLIAHLGSGVFLTEGKNVVLLGPPGTGKTHLAISLGVKAAQAGHRVLFDTAVGWVNRLQEAHSRGKLDAELKRLRRYSALIVDEVGYIPFDQDAANLFFQLVSSRYEQASLILTSNLTFSRWGDVFGGPTVASAMIDRIVHHADVISLKGASYRMKNHQLPSTTA</sequence>
<dbReference type="SUPFAM" id="SSF52540">
    <property type="entry name" value="P-loop containing nucleoside triphosphate hydrolases"/>
    <property type="match status" value="1"/>
</dbReference>
<dbReference type="InterPro" id="IPR003593">
    <property type="entry name" value="AAA+_ATPase"/>
</dbReference>
<dbReference type="NCBIfam" id="NF005098">
    <property type="entry name" value="PRK06526.1"/>
    <property type="match status" value="1"/>
</dbReference>
<protein>
    <submittedName>
        <fullName evidence="5">DNA replication protein DnaC</fullName>
    </submittedName>
</protein>
<accession>A0A8H2K893</accession>